<proteinExistence type="predicted"/>
<sequence length="56" mass="6002">MSTSAASIGTSTRSIRRRARLTRFETDNTVIAAPVVADDVAYIASNDGRVYAVDVL</sequence>
<reference evidence="2" key="1">
    <citation type="submission" date="2019-05" db="EMBL/GenBank/DDBJ databases">
        <title>Complete Genome Sequence and Methylation Pattern of the Halophilic Archaeon Natrinema pallidum BOL6-1.</title>
        <authorList>
            <person name="DasSarma P."/>
            <person name="DasSarma B.P."/>
            <person name="DasSarma S.L."/>
            <person name="Martinez F.L."/>
            <person name="Guzman D."/>
            <person name="Roberts R.J."/>
            <person name="DasSarma S."/>
        </authorList>
    </citation>
    <scope>NUCLEOTIDE SEQUENCE [LARGE SCALE GENOMIC DNA]</scope>
    <source>
        <strain evidence="2">BOL6-1</strain>
    </source>
</reference>
<evidence type="ECO:0000313" key="1">
    <source>
        <dbReference type="EMBL" id="QCW04815.1"/>
    </source>
</evidence>
<dbReference type="InterPro" id="IPR011047">
    <property type="entry name" value="Quinoprotein_ADH-like_sf"/>
</dbReference>
<evidence type="ECO:0000313" key="2">
    <source>
        <dbReference type="Proteomes" id="UP000307562"/>
    </source>
</evidence>
<dbReference type="KEGG" id="npl:FGF80_17015"/>
<accession>A0A4P9TKP0</accession>
<dbReference type="SUPFAM" id="SSF50998">
    <property type="entry name" value="Quinoprotein alcohol dehydrogenase-like"/>
    <property type="match status" value="1"/>
</dbReference>
<protein>
    <submittedName>
        <fullName evidence="1">Uncharacterized protein</fullName>
    </submittedName>
</protein>
<gene>
    <name evidence="1" type="ORF">FGF80_17015</name>
</gene>
<name>A0A4P9TKP0_9EURY</name>
<dbReference type="Gene3D" id="2.40.10.480">
    <property type="match status" value="1"/>
</dbReference>
<dbReference type="AlphaFoldDB" id="A0A4P9TKP0"/>
<organism evidence="1 2">
    <name type="scientific">Natrinema pallidum</name>
    <dbReference type="NCBI Taxonomy" id="69527"/>
    <lineage>
        <taxon>Archaea</taxon>
        <taxon>Methanobacteriati</taxon>
        <taxon>Methanobacteriota</taxon>
        <taxon>Stenosarchaea group</taxon>
        <taxon>Halobacteria</taxon>
        <taxon>Halobacteriales</taxon>
        <taxon>Natrialbaceae</taxon>
        <taxon>Natrinema</taxon>
    </lineage>
</organism>
<dbReference type="Proteomes" id="UP000307562">
    <property type="component" value="Chromosome"/>
</dbReference>
<keyword evidence="2" id="KW-1185">Reference proteome</keyword>
<dbReference type="EMBL" id="CP040637">
    <property type="protein sequence ID" value="QCW04815.1"/>
    <property type="molecule type" value="Genomic_DNA"/>
</dbReference>